<evidence type="ECO:0000313" key="3">
    <source>
        <dbReference type="Proteomes" id="UP000254101"/>
    </source>
</evidence>
<evidence type="ECO:0000313" key="2">
    <source>
        <dbReference type="EMBL" id="RDS75709.1"/>
    </source>
</evidence>
<dbReference type="Proteomes" id="UP000254101">
    <property type="component" value="Unassembled WGS sequence"/>
</dbReference>
<accession>A0A395LGL1</accession>
<dbReference type="EMBL" id="QRBB01000002">
    <property type="protein sequence ID" value="RDS75709.1"/>
    <property type="molecule type" value="Genomic_DNA"/>
</dbReference>
<dbReference type="AlphaFoldDB" id="A0A395LGL1"/>
<feature type="signal peptide" evidence="1">
    <location>
        <begin position="1"/>
        <end position="20"/>
    </location>
</feature>
<evidence type="ECO:0000256" key="1">
    <source>
        <dbReference type="SAM" id="SignalP"/>
    </source>
</evidence>
<name>A0A395LGL1_9SPHN</name>
<gene>
    <name evidence="2" type="ORF">DL238_13470</name>
</gene>
<feature type="chain" id="PRO_5017352715" evidence="1">
    <location>
        <begin position="21"/>
        <end position="562"/>
    </location>
</feature>
<sequence length="562" mass="59301">MTTTRALAAAALFLSAPATAQSLEQSYADQCSGGQKTEVCDVLRKALLEKLASGSMASDQVGADPLASDAWLAFAILADGGYWYAPGSILRFEPSASGQEIRFEDILREKSSSIELRHGRPVWTDASGEWITRVSGTTIEVTKGDQSDRLHFTLVDEGSQLLLERTSLFQGRPLQYEPITYRRLSPQEVAEAGQELKRVQNPVVGAQVWGALADRTGRAFSAKASSDGSQRRVNYYYWNVPGVSLFVDSADVTKGRISQQPFTWIMYSYDPMTKTVAGANADSVLVTASGLDVNYPEARVESRSRPSGGYTESTFRLKNGKWKKTITFDYVPAGPDIQSTIARLTAPKQRGSGGLFGTLLGAAVGGVAAMAGGADGATAAGLMLKGAAATSGNDQMATAMAKGSAEVAASNAQMEAQLQDSIDRGLAQGNAQYRAAQGSGASEQGASSSGIEVKTVEAAPALATVAAPSPAPAPAPKMRYWRCMAAKGGTPTIYSSTFGVPSGSRWNVMTLRSAYDEFLRGRGSGFLRDVGCSSASTLAEAETLSSFNTTGQTVETVAWAPE</sequence>
<keyword evidence="1" id="KW-0732">Signal</keyword>
<proteinExistence type="predicted"/>
<comment type="caution">
    <text evidence="2">The sequence shown here is derived from an EMBL/GenBank/DDBJ whole genome shotgun (WGS) entry which is preliminary data.</text>
</comment>
<protein>
    <submittedName>
        <fullName evidence="2">Uncharacterized protein</fullName>
    </submittedName>
</protein>
<reference evidence="2 3" key="1">
    <citation type="submission" date="2018-07" db="EMBL/GenBank/DDBJ databases">
        <title>Erythrobacter nanhaiensis sp. nov., a novel member of the genus Erythrobacter isolated from the South China Sea.</title>
        <authorList>
            <person name="Chen X."/>
            <person name="Liu J."/>
        </authorList>
    </citation>
    <scope>NUCLEOTIDE SEQUENCE [LARGE SCALE GENOMIC DNA]</scope>
    <source>
        <strain evidence="2 3">S-5</strain>
    </source>
</reference>
<keyword evidence="3" id="KW-1185">Reference proteome</keyword>
<organism evidence="2 3">
    <name type="scientific">Alteriqipengyuania lutimaris</name>
    <dbReference type="NCBI Taxonomy" id="1538146"/>
    <lineage>
        <taxon>Bacteria</taxon>
        <taxon>Pseudomonadati</taxon>
        <taxon>Pseudomonadota</taxon>
        <taxon>Alphaproteobacteria</taxon>
        <taxon>Sphingomonadales</taxon>
        <taxon>Erythrobacteraceae</taxon>
        <taxon>Alteriqipengyuania</taxon>
    </lineage>
</organism>